<dbReference type="AlphaFoldDB" id="A0A2K2D0M3"/>
<protein>
    <submittedName>
        <fullName evidence="1 2">Uncharacterized protein</fullName>
    </submittedName>
</protein>
<dbReference type="Proteomes" id="UP000008810">
    <property type="component" value="Chromosome 3"/>
</dbReference>
<dbReference type="InParanoid" id="A0A2K2D0M3"/>
<proteinExistence type="predicted"/>
<dbReference type="EMBL" id="CM000882">
    <property type="protein sequence ID" value="PNT67829.1"/>
    <property type="molecule type" value="Genomic_DNA"/>
</dbReference>
<evidence type="ECO:0000313" key="1">
    <source>
        <dbReference type="EMBL" id="PNT67829.1"/>
    </source>
</evidence>
<accession>A0A2K2D0M3</accession>
<sequence>MTGGVVWEPDGDGLIRHRDGCTCRRWQLFFSFEAWWQL</sequence>
<evidence type="ECO:0000313" key="3">
    <source>
        <dbReference type="Proteomes" id="UP000008810"/>
    </source>
</evidence>
<reference evidence="1" key="2">
    <citation type="submission" date="2017-06" db="EMBL/GenBank/DDBJ databases">
        <title>WGS assembly of Brachypodium distachyon.</title>
        <authorList>
            <consortium name="The International Brachypodium Initiative"/>
            <person name="Lucas S."/>
            <person name="Harmon-Smith M."/>
            <person name="Lail K."/>
            <person name="Tice H."/>
            <person name="Grimwood J."/>
            <person name="Bruce D."/>
            <person name="Barry K."/>
            <person name="Shu S."/>
            <person name="Lindquist E."/>
            <person name="Wang M."/>
            <person name="Pitluck S."/>
            <person name="Vogel J.P."/>
            <person name="Garvin D.F."/>
            <person name="Mockler T.C."/>
            <person name="Schmutz J."/>
            <person name="Rokhsar D."/>
            <person name="Bevan M.W."/>
        </authorList>
    </citation>
    <scope>NUCLEOTIDE SEQUENCE</scope>
    <source>
        <strain evidence="1">Bd21</strain>
    </source>
</reference>
<name>A0A2K2D0M3_BRADI</name>
<reference evidence="1 2" key="1">
    <citation type="journal article" date="2010" name="Nature">
        <title>Genome sequencing and analysis of the model grass Brachypodium distachyon.</title>
        <authorList>
            <consortium name="International Brachypodium Initiative"/>
        </authorList>
    </citation>
    <scope>NUCLEOTIDE SEQUENCE [LARGE SCALE GENOMIC DNA]</scope>
    <source>
        <strain evidence="1 2">Bd21</strain>
    </source>
</reference>
<gene>
    <name evidence="1" type="ORF">BRADI_3g32583v3</name>
</gene>
<dbReference type="EnsemblPlants" id="PNT67829">
    <property type="protein sequence ID" value="PNT67829"/>
    <property type="gene ID" value="BRADI_3g32583v3"/>
</dbReference>
<evidence type="ECO:0000313" key="2">
    <source>
        <dbReference type="EnsemblPlants" id="PNT67829"/>
    </source>
</evidence>
<reference evidence="2" key="3">
    <citation type="submission" date="2018-08" db="UniProtKB">
        <authorList>
            <consortium name="EnsemblPlants"/>
        </authorList>
    </citation>
    <scope>IDENTIFICATION</scope>
    <source>
        <strain evidence="2">cv. Bd21</strain>
    </source>
</reference>
<dbReference type="Gramene" id="PNT67829">
    <property type="protein sequence ID" value="PNT67829"/>
    <property type="gene ID" value="BRADI_3g32583v3"/>
</dbReference>
<organism evidence="1">
    <name type="scientific">Brachypodium distachyon</name>
    <name type="common">Purple false brome</name>
    <name type="synonym">Trachynia distachya</name>
    <dbReference type="NCBI Taxonomy" id="15368"/>
    <lineage>
        <taxon>Eukaryota</taxon>
        <taxon>Viridiplantae</taxon>
        <taxon>Streptophyta</taxon>
        <taxon>Embryophyta</taxon>
        <taxon>Tracheophyta</taxon>
        <taxon>Spermatophyta</taxon>
        <taxon>Magnoliopsida</taxon>
        <taxon>Liliopsida</taxon>
        <taxon>Poales</taxon>
        <taxon>Poaceae</taxon>
        <taxon>BOP clade</taxon>
        <taxon>Pooideae</taxon>
        <taxon>Stipodae</taxon>
        <taxon>Brachypodieae</taxon>
        <taxon>Brachypodium</taxon>
    </lineage>
</organism>
<keyword evidence="3" id="KW-1185">Reference proteome</keyword>